<dbReference type="EMBL" id="HACG01038505">
    <property type="protein sequence ID" value="CEK85370.1"/>
    <property type="molecule type" value="Transcribed_RNA"/>
</dbReference>
<dbReference type="AlphaFoldDB" id="A0A0B7AZS8"/>
<dbReference type="SUPFAM" id="SSF101447">
    <property type="entry name" value="Formin homology 2 domain (FH2 domain)"/>
    <property type="match status" value="1"/>
</dbReference>
<gene>
    <name evidence="2" type="primary">ORF147811</name>
</gene>
<evidence type="ECO:0000256" key="1">
    <source>
        <dbReference type="SAM" id="MobiDB-lite"/>
    </source>
</evidence>
<evidence type="ECO:0000313" key="2">
    <source>
        <dbReference type="EMBL" id="CEK85370.1"/>
    </source>
</evidence>
<sequence>MWANPFGASWSMHQADYQNVPHENVDWAALAKQWISQRETHGPSHLVMPPPADGPSVAPPPPPPPPPPEPEPDTAQPKHAADENSMDIASDEEENGNSVVARVSEPEAVGQQFSSSGQAPWIPQQQSWWPPRQSEDLWMGPQIGSNKEGFSGDMQGFQPMSSFPPGGDIYFNQVMPRDGVPHFHPSILLMGQDSNNKDQYWDEHTGGGDSDSSQPPLLAEPPLRSHHQMHHHHHHHQQQQQHPHQRSLRHNQMRGDFLIDEEEGGLDAAKRRALPVWIRDGLEKMEREKQKLQEKEQLKQQREAMLKEQKGTKVKHGEDNDNPMKSKFDSDEEVDTQSEKENDEDDIDEVEIERPRSRSSSSTRDKAVQSPALIRRSPSPTAFMTEEEKEMTLMMKVKRLLTETLLEVTNEEIRAVAVEVYQRARKKVLQGRLLCTNIGRYFWIKLNILKSYRISSVFAVVSGHRLYNRDNQSILFILSKSSFDIIDYFKKTKLRDII</sequence>
<name>A0A0B7AZS8_9EUPU</name>
<feature type="compositionally biased region" description="Basic and acidic residues" evidence="1">
    <location>
        <begin position="288"/>
        <end position="329"/>
    </location>
</feature>
<feature type="region of interest" description="Disordered" evidence="1">
    <location>
        <begin position="38"/>
        <end position="134"/>
    </location>
</feature>
<feature type="compositionally biased region" description="Basic residues" evidence="1">
    <location>
        <begin position="224"/>
        <end position="248"/>
    </location>
</feature>
<dbReference type="InterPro" id="IPR031937">
    <property type="entry name" value="PNISR"/>
</dbReference>
<organism evidence="2">
    <name type="scientific">Arion vulgaris</name>
    <dbReference type="NCBI Taxonomy" id="1028688"/>
    <lineage>
        <taxon>Eukaryota</taxon>
        <taxon>Metazoa</taxon>
        <taxon>Spiralia</taxon>
        <taxon>Lophotrochozoa</taxon>
        <taxon>Mollusca</taxon>
        <taxon>Gastropoda</taxon>
        <taxon>Heterobranchia</taxon>
        <taxon>Euthyneura</taxon>
        <taxon>Panpulmonata</taxon>
        <taxon>Eupulmonata</taxon>
        <taxon>Stylommatophora</taxon>
        <taxon>Helicina</taxon>
        <taxon>Arionoidea</taxon>
        <taxon>Arionidae</taxon>
        <taxon>Arion</taxon>
    </lineage>
</organism>
<proteinExistence type="predicted"/>
<feature type="compositionally biased region" description="Basic and acidic residues" evidence="1">
    <location>
        <begin position="195"/>
        <end position="206"/>
    </location>
</feature>
<feature type="region of interest" description="Disordered" evidence="1">
    <location>
        <begin position="194"/>
        <end position="248"/>
    </location>
</feature>
<feature type="region of interest" description="Disordered" evidence="1">
    <location>
        <begin position="288"/>
        <end position="384"/>
    </location>
</feature>
<feature type="compositionally biased region" description="Acidic residues" evidence="1">
    <location>
        <begin position="330"/>
        <end position="351"/>
    </location>
</feature>
<dbReference type="Pfam" id="PF15996">
    <property type="entry name" value="PNISR"/>
    <property type="match status" value="1"/>
</dbReference>
<feature type="compositionally biased region" description="Low complexity" evidence="1">
    <location>
        <begin position="118"/>
        <end position="132"/>
    </location>
</feature>
<dbReference type="PANTHER" id="PTHR31518">
    <property type="entry name" value="ARGININE/SERINE-RICH PROTEIN PNISR"/>
    <property type="match status" value="1"/>
</dbReference>
<accession>A0A0B7AZS8</accession>
<protein>
    <submittedName>
        <fullName evidence="2">Uncharacterized protein</fullName>
    </submittedName>
</protein>
<reference evidence="2" key="1">
    <citation type="submission" date="2014-12" db="EMBL/GenBank/DDBJ databases">
        <title>Insight into the proteome of Arion vulgaris.</title>
        <authorList>
            <person name="Aradska J."/>
            <person name="Bulat T."/>
            <person name="Smidak R."/>
            <person name="Sarate P."/>
            <person name="Gangsoo J."/>
            <person name="Sialana F."/>
            <person name="Bilban M."/>
            <person name="Lubec G."/>
        </authorList>
    </citation>
    <scope>NUCLEOTIDE SEQUENCE</scope>
    <source>
        <tissue evidence="2">Skin</tissue>
    </source>
</reference>
<feature type="compositionally biased region" description="Pro residues" evidence="1">
    <location>
        <begin position="48"/>
        <end position="69"/>
    </location>
</feature>